<dbReference type="Gene3D" id="3.40.630.150">
    <property type="entry name" value="Malonyl-CoA decarboxylase, catalytic domain"/>
    <property type="match status" value="1"/>
</dbReference>
<reference evidence="2" key="1">
    <citation type="submission" date="2021-01" db="UniProtKB">
        <authorList>
            <consortium name="EnsemblMetazoa"/>
        </authorList>
    </citation>
    <scope>IDENTIFICATION</scope>
</reference>
<evidence type="ECO:0000313" key="2">
    <source>
        <dbReference type="EnsemblMetazoa" id="XP_022651704"/>
    </source>
</evidence>
<dbReference type="Proteomes" id="UP000594260">
    <property type="component" value="Unplaced"/>
</dbReference>
<dbReference type="InterPro" id="IPR038917">
    <property type="entry name" value="Malonyl_CoA_deC"/>
</dbReference>
<feature type="domain" description="Malonyl-CoA decarboxylase C-terminal" evidence="1">
    <location>
        <begin position="3"/>
        <end position="79"/>
    </location>
</feature>
<dbReference type="GO" id="GO:0006085">
    <property type="term" value="P:acetyl-CoA biosynthetic process"/>
    <property type="evidence" value="ECO:0007669"/>
    <property type="project" value="TreeGrafter"/>
</dbReference>
<dbReference type="InterPro" id="IPR007956">
    <property type="entry name" value="Malonyl_CoA_deC_C"/>
</dbReference>
<dbReference type="InterPro" id="IPR042303">
    <property type="entry name" value="Malonyl_CoA_deC_C_sf"/>
</dbReference>
<dbReference type="GO" id="GO:0050080">
    <property type="term" value="F:malonyl-CoA decarboxylase activity"/>
    <property type="evidence" value="ECO:0007669"/>
    <property type="project" value="InterPro"/>
</dbReference>
<sequence>MIRSHLWYKNDVLQDRLRKPLMKLCAQYLYQEKHRGLALNGVANFHLKNGAVLWRINWLADTSQRGLMNSCSLMVNYRYFLDQIDQNSVEYCTQGSISISNQVHSLLKTEPIPSSQL</sequence>
<name>A0A7M7JSE6_VARDE</name>
<dbReference type="GeneID" id="111246415"/>
<dbReference type="Pfam" id="PF05292">
    <property type="entry name" value="MCD"/>
    <property type="match status" value="1"/>
</dbReference>
<proteinExistence type="predicted"/>
<dbReference type="GO" id="GO:0005759">
    <property type="term" value="C:mitochondrial matrix"/>
    <property type="evidence" value="ECO:0007669"/>
    <property type="project" value="TreeGrafter"/>
</dbReference>
<keyword evidence="3" id="KW-1185">Reference proteome</keyword>
<dbReference type="EnsemblMetazoa" id="XM_022795969">
    <property type="protein sequence ID" value="XP_022651704"/>
    <property type="gene ID" value="LOC111246415"/>
</dbReference>
<dbReference type="GO" id="GO:0005782">
    <property type="term" value="C:peroxisomal matrix"/>
    <property type="evidence" value="ECO:0007669"/>
    <property type="project" value="TreeGrafter"/>
</dbReference>
<dbReference type="AlphaFoldDB" id="A0A7M7JSE6"/>
<dbReference type="GO" id="GO:2001294">
    <property type="term" value="P:malonyl-CoA catabolic process"/>
    <property type="evidence" value="ECO:0007669"/>
    <property type="project" value="TreeGrafter"/>
</dbReference>
<dbReference type="PANTHER" id="PTHR28641">
    <property type="match status" value="1"/>
</dbReference>
<dbReference type="GO" id="GO:0006633">
    <property type="term" value="P:fatty acid biosynthetic process"/>
    <property type="evidence" value="ECO:0007669"/>
    <property type="project" value="InterPro"/>
</dbReference>
<organism evidence="2 3">
    <name type="scientific">Varroa destructor</name>
    <name type="common">Honeybee mite</name>
    <dbReference type="NCBI Taxonomy" id="109461"/>
    <lineage>
        <taxon>Eukaryota</taxon>
        <taxon>Metazoa</taxon>
        <taxon>Ecdysozoa</taxon>
        <taxon>Arthropoda</taxon>
        <taxon>Chelicerata</taxon>
        <taxon>Arachnida</taxon>
        <taxon>Acari</taxon>
        <taxon>Parasitiformes</taxon>
        <taxon>Mesostigmata</taxon>
        <taxon>Gamasina</taxon>
        <taxon>Dermanyssoidea</taxon>
        <taxon>Varroidae</taxon>
        <taxon>Varroa</taxon>
    </lineage>
</organism>
<dbReference type="OrthoDB" id="426718at2759"/>
<dbReference type="PANTHER" id="PTHR28641:SF1">
    <property type="entry name" value="MALONYL-COA DECARBOXYLASE, MITOCHONDRIAL"/>
    <property type="match status" value="1"/>
</dbReference>
<protein>
    <recommendedName>
        <fullName evidence="1">Malonyl-CoA decarboxylase C-terminal domain-containing protein</fullName>
    </recommendedName>
</protein>
<dbReference type="KEGG" id="vde:111246415"/>
<evidence type="ECO:0000313" key="3">
    <source>
        <dbReference type="Proteomes" id="UP000594260"/>
    </source>
</evidence>
<dbReference type="RefSeq" id="XP_022651704.1">
    <property type="nucleotide sequence ID" value="XM_022795969.1"/>
</dbReference>
<dbReference type="InParanoid" id="A0A7M7JSE6"/>
<evidence type="ECO:0000259" key="1">
    <source>
        <dbReference type="Pfam" id="PF05292"/>
    </source>
</evidence>
<accession>A0A7M7JSE6</accession>
<dbReference type="OMA" id="KWATEEN"/>